<dbReference type="Proteomes" id="UP000288603">
    <property type="component" value="Unassembled WGS sequence"/>
</dbReference>
<organism evidence="10 11">
    <name type="scientific">Labedella populi</name>
    <dbReference type="NCBI Taxonomy" id="2498850"/>
    <lineage>
        <taxon>Bacteria</taxon>
        <taxon>Bacillati</taxon>
        <taxon>Actinomycetota</taxon>
        <taxon>Actinomycetes</taxon>
        <taxon>Micrococcales</taxon>
        <taxon>Microbacteriaceae</taxon>
        <taxon>Labedella</taxon>
    </lineage>
</organism>
<dbReference type="InterPro" id="IPR003439">
    <property type="entry name" value="ABC_transporter-like_ATP-bd"/>
</dbReference>
<dbReference type="CDD" id="cd03228">
    <property type="entry name" value="ABCC_MRP_Like"/>
    <property type="match status" value="1"/>
</dbReference>
<dbReference type="PANTHER" id="PTHR24221:SF590">
    <property type="entry name" value="COMPONENT LINKED WITH THE ASSEMBLY OF CYTOCHROME' TRANSPORT TRANSMEMBRANE ATP-BINDING PROTEIN ABC TRANSPORTER CYDD-RELATED"/>
    <property type="match status" value="1"/>
</dbReference>
<feature type="transmembrane region" description="Helical" evidence="7">
    <location>
        <begin position="134"/>
        <end position="154"/>
    </location>
</feature>
<accession>A0A3S4DX29</accession>
<dbReference type="RefSeq" id="WP_128498737.1">
    <property type="nucleotide sequence ID" value="NZ_RZNC01000003.1"/>
</dbReference>
<comment type="caution">
    <text evidence="10">The sequence shown here is derived from an EMBL/GenBank/DDBJ whole genome shotgun (WGS) entry which is preliminary data.</text>
</comment>
<dbReference type="OrthoDB" id="9806127at2"/>
<dbReference type="PROSITE" id="PS00211">
    <property type="entry name" value="ABC_TRANSPORTER_1"/>
    <property type="match status" value="1"/>
</dbReference>
<dbReference type="InterPro" id="IPR039421">
    <property type="entry name" value="Type_1_exporter"/>
</dbReference>
<evidence type="ECO:0000256" key="4">
    <source>
        <dbReference type="ARBA" id="ARBA00022840"/>
    </source>
</evidence>
<dbReference type="GO" id="GO:0005886">
    <property type="term" value="C:plasma membrane"/>
    <property type="evidence" value="ECO:0007669"/>
    <property type="project" value="UniProtKB-SubCell"/>
</dbReference>
<dbReference type="CDD" id="cd18584">
    <property type="entry name" value="ABC_6TM_AarD_CydD"/>
    <property type="match status" value="1"/>
</dbReference>
<dbReference type="InterPro" id="IPR011527">
    <property type="entry name" value="ABC1_TM_dom"/>
</dbReference>
<dbReference type="Gene3D" id="3.40.50.300">
    <property type="entry name" value="P-loop containing nucleotide triphosphate hydrolases"/>
    <property type="match status" value="1"/>
</dbReference>
<dbReference type="SUPFAM" id="SSF90123">
    <property type="entry name" value="ABC transporter transmembrane region"/>
    <property type="match status" value="1"/>
</dbReference>
<protein>
    <submittedName>
        <fullName evidence="10">Thiol reductant ABC exporter subunit CydD</fullName>
    </submittedName>
</protein>
<dbReference type="Pfam" id="PF00005">
    <property type="entry name" value="ABC_tran"/>
    <property type="match status" value="1"/>
</dbReference>
<keyword evidence="2 7" id="KW-0812">Transmembrane</keyword>
<evidence type="ECO:0000256" key="5">
    <source>
        <dbReference type="ARBA" id="ARBA00022989"/>
    </source>
</evidence>
<feature type="transmembrane region" description="Helical" evidence="7">
    <location>
        <begin position="160"/>
        <end position="180"/>
    </location>
</feature>
<feature type="domain" description="ABC transmembrane type-1" evidence="9">
    <location>
        <begin position="20"/>
        <end position="302"/>
    </location>
</feature>
<keyword evidence="11" id="KW-1185">Reference proteome</keyword>
<proteinExistence type="predicted"/>
<evidence type="ECO:0000256" key="2">
    <source>
        <dbReference type="ARBA" id="ARBA00022692"/>
    </source>
</evidence>
<feature type="transmembrane region" description="Helical" evidence="7">
    <location>
        <begin position="235"/>
        <end position="267"/>
    </location>
</feature>
<evidence type="ECO:0000256" key="6">
    <source>
        <dbReference type="ARBA" id="ARBA00023136"/>
    </source>
</evidence>
<dbReference type="Gene3D" id="1.20.1560.10">
    <property type="entry name" value="ABC transporter type 1, transmembrane domain"/>
    <property type="match status" value="1"/>
</dbReference>
<dbReference type="NCBIfam" id="TIGR02857">
    <property type="entry name" value="CydD"/>
    <property type="match status" value="1"/>
</dbReference>
<dbReference type="AlphaFoldDB" id="A0A3S4DX29"/>
<dbReference type="Pfam" id="PF00664">
    <property type="entry name" value="ABC_membrane"/>
    <property type="match status" value="1"/>
</dbReference>
<keyword evidence="6 7" id="KW-0472">Membrane</keyword>
<evidence type="ECO:0000259" key="8">
    <source>
        <dbReference type="PROSITE" id="PS50893"/>
    </source>
</evidence>
<comment type="subcellular location">
    <subcellularLocation>
        <location evidence="1">Cell membrane</location>
        <topology evidence="1">Multi-pass membrane protein</topology>
    </subcellularLocation>
</comment>
<feature type="domain" description="ABC transporter" evidence="8">
    <location>
        <begin position="341"/>
        <end position="553"/>
    </location>
</feature>
<name>A0A3S4DX29_9MICO</name>
<reference evidence="10 11" key="1">
    <citation type="submission" date="2018-12" db="EMBL/GenBank/DDBJ databases">
        <authorList>
            <person name="Li F."/>
        </authorList>
    </citation>
    <scope>NUCLEOTIDE SEQUENCE [LARGE SCALE GENOMIC DNA]</scope>
    <source>
        <strain evidence="10 11">8H24J-4-2</strain>
    </source>
</reference>
<dbReference type="GO" id="GO:0016887">
    <property type="term" value="F:ATP hydrolysis activity"/>
    <property type="evidence" value="ECO:0007669"/>
    <property type="project" value="InterPro"/>
</dbReference>
<keyword evidence="5 7" id="KW-1133">Transmembrane helix</keyword>
<dbReference type="InterPro" id="IPR003593">
    <property type="entry name" value="AAA+_ATPase"/>
</dbReference>
<dbReference type="EMBL" id="RZNC01000003">
    <property type="protein sequence ID" value="RWZ61243.1"/>
    <property type="molecule type" value="Genomic_DNA"/>
</dbReference>
<dbReference type="SUPFAM" id="SSF52540">
    <property type="entry name" value="P-loop containing nucleoside triphosphate hydrolases"/>
    <property type="match status" value="1"/>
</dbReference>
<feature type="transmembrane region" description="Helical" evidence="7">
    <location>
        <begin position="17"/>
        <end position="40"/>
    </location>
</feature>
<dbReference type="GO" id="GO:0140359">
    <property type="term" value="F:ABC-type transporter activity"/>
    <property type="evidence" value="ECO:0007669"/>
    <property type="project" value="InterPro"/>
</dbReference>
<evidence type="ECO:0000256" key="7">
    <source>
        <dbReference type="SAM" id="Phobius"/>
    </source>
</evidence>
<evidence type="ECO:0000313" key="11">
    <source>
        <dbReference type="Proteomes" id="UP000288603"/>
    </source>
</evidence>
<evidence type="ECO:0000259" key="9">
    <source>
        <dbReference type="PROSITE" id="PS50929"/>
    </source>
</evidence>
<dbReference type="GO" id="GO:0005524">
    <property type="term" value="F:ATP binding"/>
    <property type="evidence" value="ECO:0007669"/>
    <property type="project" value="UniProtKB-KW"/>
</dbReference>
<evidence type="ECO:0000256" key="1">
    <source>
        <dbReference type="ARBA" id="ARBA00004651"/>
    </source>
</evidence>
<dbReference type="InterPro" id="IPR036640">
    <property type="entry name" value="ABC1_TM_sf"/>
</dbReference>
<dbReference type="InterPro" id="IPR017871">
    <property type="entry name" value="ABC_transporter-like_CS"/>
</dbReference>
<keyword evidence="3" id="KW-0547">Nucleotide-binding</keyword>
<dbReference type="InterPro" id="IPR027417">
    <property type="entry name" value="P-loop_NTPase"/>
</dbReference>
<dbReference type="PANTHER" id="PTHR24221">
    <property type="entry name" value="ATP-BINDING CASSETTE SUB-FAMILY B"/>
    <property type="match status" value="1"/>
</dbReference>
<gene>
    <name evidence="10" type="primary">cydD</name>
    <name evidence="10" type="ORF">ELQ92_09505</name>
</gene>
<evidence type="ECO:0000256" key="3">
    <source>
        <dbReference type="ARBA" id="ARBA00022741"/>
    </source>
</evidence>
<dbReference type="InterPro" id="IPR014216">
    <property type="entry name" value="ABC_transptr_CydD"/>
</dbReference>
<feature type="transmembrane region" description="Helical" evidence="7">
    <location>
        <begin position="52"/>
        <end position="73"/>
    </location>
</feature>
<dbReference type="PROSITE" id="PS50893">
    <property type="entry name" value="ABC_TRANSPORTER_2"/>
    <property type="match status" value="1"/>
</dbReference>
<evidence type="ECO:0000313" key="10">
    <source>
        <dbReference type="EMBL" id="RWZ61243.1"/>
    </source>
</evidence>
<keyword evidence="4" id="KW-0067">ATP-binding</keyword>
<dbReference type="SMART" id="SM00382">
    <property type="entry name" value="AAA"/>
    <property type="match status" value="1"/>
</dbReference>
<dbReference type="PROSITE" id="PS50929">
    <property type="entry name" value="ABC_TM1F"/>
    <property type="match status" value="1"/>
</dbReference>
<sequence length="553" mass="58061">MRPLDPRLVRYASAARVFLALGGLIAVGQAVGIIAFAWLVTSAVTGAIDGRGLGSLAPTLTALGLVVAARAILALAQDAVAARGAARVKSQLRERVLSTMTALGPGWLGEQRSAEIAVVVGRGIDALDGYFARYLPQLLLTAIVTPALLLAVLTQDLLSAVILGVCLPLIPVFMILIGWATQATQKRQWNELTSLTTSFDDMIGGLSTLKAYGRQHRQVERLRLITRRFRQRTMAVLRVSFLSSFALELAASLSVALVALTIGLRLVAGEIDLVPGLFILLLAPEVFLPIRQVGVNYHAAAEGVEAAARVFEILDAAPQEVGSGVERAREERGGGPSAGGLVFDDVVVSLGDHRVVDGFSADIRPGALTVLHGPSGSGKSTLVAAALGFIAFAGDIRAGGVRCDAASRRDLVAWSGQSATLFPGTIAENIAIGSEAPDARRVRDAMCVAAIESLDPDLELGEEGSGISGGQAQRVAIARAVHRALEDDRRVLILDEPSSALDHETERRLIENIVAFARSGRTVLVVSHRTAFLDAADALVAVAPTPARTAVPV</sequence>
<dbReference type="GO" id="GO:0042883">
    <property type="term" value="P:cysteine transport"/>
    <property type="evidence" value="ECO:0007669"/>
    <property type="project" value="InterPro"/>
</dbReference>